<name>A0A0M8MAF5_9FLAO</name>
<feature type="transmembrane region" description="Helical" evidence="1">
    <location>
        <begin position="34"/>
        <end position="54"/>
    </location>
</feature>
<dbReference type="AlphaFoldDB" id="A0A0M8MAF5"/>
<dbReference type="Pfam" id="PF00892">
    <property type="entry name" value="EamA"/>
    <property type="match status" value="1"/>
</dbReference>
<dbReference type="Gene3D" id="1.10.3730.20">
    <property type="match status" value="1"/>
</dbReference>
<feature type="transmembrane region" description="Helical" evidence="1">
    <location>
        <begin position="235"/>
        <end position="256"/>
    </location>
</feature>
<sequence>MLFLVFSIICSVSVGIIFKMARRHSISTGQVVGWNYVFALLLCYMFFDVTPQLYHFTDNWPIFVPLMFLLPSVFLMLALSIRHVGIVRTDAAQRMSLFIPILAALLIFHEAFNNYKIIGLCIAFPALALILSKKADKPAKEWLYPALVLLGFGLVDSLFKQVAIIKTPAYTTSLFILFSGALTITIGAVLYEIIFLKKKFQLMNFAYGMLVGIFNFGNILFYLKAHKAFSDNPSTVFAAMNIGVIVLGSLTGVLIFKEKLSLRNYAGIVLALVAIVFITLSQLK</sequence>
<protein>
    <submittedName>
        <fullName evidence="3">Transporter</fullName>
    </submittedName>
</protein>
<feature type="transmembrane region" description="Helical" evidence="1">
    <location>
        <begin position="115"/>
        <end position="131"/>
    </location>
</feature>
<reference evidence="3 4" key="1">
    <citation type="submission" date="2015-08" db="EMBL/GenBank/DDBJ databases">
        <title>Whole genome sequence of Flavobacterium akiainvivens IK-1T, from decaying Wikstroemia oahuensis, an endemic Hawaiian shrub.</title>
        <authorList>
            <person name="Wan X."/>
            <person name="Hou S."/>
            <person name="Saito J."/>
            <person name="Donachie S."/>
        </authorList>
    </citation>
    <scope>NUCLEOTIDE SEQUENCE [LARGE SCALE GENOMIC DNA]</scope>
    <source>
        <strain evidence="3 4">IK-1</strain>
    </source>
</reference>
<feature type="transmembrane region" description="Helical" evidence="1">
    <location>
        <begin position="205"/>
        <end position="223"/>
    </location>
</feature>
<keyword evidence="1" id="KW-0812">Transmembrane</keyword>
<dbReference type="SUPFAM" id="SSF103481">
    <property type="entry name" value="Multidrug resistance efflux transporter EmrE"/>
    <property type="match status" value="2"/>
</dbReference>
<keyword evidence="4" id="KW-1185">Reference proteome</keyword>
<dbReference type="InterPro" id="IPR037185">
    <property type="entry name" value="EmrE-like"/>
</dbReference>
<evidence type="ECO:0000313" key="3">
    <source>
        <dbReference type="EMBL" id="KOS05965.1"/>
    </source>
</evidence>
<organism evidence="3 4">
    <name type="scientific">Flavobacterium akiainvivens</name>
    <dbReference type="NCBI Taxonomy" id="1202724"/>
    <lineage>
        <taxon>Bacteria</taxon>
        <taxon>Pseudomonadati</taxon>
        <taxon>Bacteroidota</taxon>
        <taxon>Flavobacteriia</taxon>
        <taxon>Flavobacteriales</taxon>
        <taxon>Flavobacteriaceae</taxon>
        <taxon>Flavobacterium</taxon>
    </lineage>
</organism>
<evidence type="ECO:0000256" key="1">
    <source>
        <dbReference type="SAM" id="Phobius"/>
    </source>
</evidence>
<dbReference type="GO" id="GO:0016020">
    <property type="term" value="C:membrane"/>
    <property type="evidence" value="ECO:0007669"/>
    <property type="project" value="InterPro"/>
</dbReference>
<evidence type="ECO:0000313" key="4">
    <source>
        <dbReference type="Proteomes" id="UP000037755"/>
    </source>
</evidence>
<dbReference type="PATRIC" id="fig|1202724.3.peg.1635"/>
<feature type="transmembrane region" description="Helical" evidence="1">
    <location>
        <begin position="60"/>
        <end position="79"/>
    </location>
</feature>
<dbReference type="InterPro" id="IPR000620">
    <property type="entry name" value="EamA_dom"/>
</dbReference>
<dbReference type="Proteomes" id="UP000037755">
    <property type="component" value="Unassembled WGS sequence"/>
</dbReference>
<accession>A0A0M8MAF5</accession>
<proteinExistence type="predicted"/>
<evidence type="ECO:0000259" key="2">
    <source>
        <dbReference type="Pfam" id="PF00892"/>
    </source>
</evidence>
<feature type="transmembrane region" description="Helical" evidence="1">
    <location>
        <begin position="6"/>
        <end position="22"/>
    </location>
</feature>
<feature type="transmembrane region" description="Helical" evidence="1">
    <location>
        <begin position="91"/>
        <end position="109"/>
    </location>
</feature>
<keyword evidence="1" id="KW-1133">Transmembrane helix</keyword>
<feature type="transmembrane region" description="Helical" evidence="1">
    <location>
        <begin position="265"/>
        <end position="283"/>
    </location>
</feature>
<gene>
    <name evidence="3" type="ORF">AM493_07880</name>
</gene>
<feature type="domain" description="EamA" evidence="2">
    <location>
        <begin position="2"/>
        <end position="131"/>
    </location>
</feature>
<keyword evidence="1" id="KW-0472">Membrane</keyword>
<dbReference type="OrthoDB" id="1524053at2"/>
<feature type="transmembrane region" description="Helical" evidence="1">
    <location>
        <begin position="143"/>
        <end position="164"/>
    </location>
</feature>
<comment type="caution">
    <text evidence="3">The sequence shown here is derived from an EMBL/GenBank/DDBJ whole genome shotgun (WGS) entry which is preliminary data.</text>
</comment>
<feature type="transmembrane region" description="Helical" evidence="1">
    <location>
        <begin position="170"/>
        <end position="193"/>
    </location>
</feature>
<dbReference type="EMBL" id="LIYD01000005">
    <property type="protein sequence ID" value="KOS05965.1"/>
    <property type="molecule type" value="Genomic_DNA"/>
</dbReference>